<keyword evidence="1" id="KW-1133">Transmembrane helix</keyword>
<dbReference type="AlphaFoldDB" id="A0A377ASP4"/>
<accession>A0A377ASP4</accession>
<dbReference type="EMBL" id="UGED01000005">
    <property type="protein sequence ID" value="STL27571.1"/>
    <property type="molecule type" value="Genomic_DNA"/>
</dbReference>
<organism evidence="2 3">
    <name type="scientific">Escherichia coli</name>
    <dbReference type="NCBI Taxonomy" id="562"/>
    <lineage>
        <taxon>Bacteria</taxon>
        <taxon>Pseudomonadati</taxon>
        <taxon>Pseudomonadota</taxon>
        <taxon>Gammaproteobacteria</taxon>
        <taxon>Enterobacterales</taxon>
        <taxon>Enterobacteriaceae</taxon>
        <taxon>Escherichia</taxon>
    </lineage>
</organism>
<keyword evidence="1" id="KW-0472">Membrane</keyword>
<dbReference type="Proteomes" id="UP000254052">
    <property type="component" value="Unassembled WGS sequence"/>
</dbReference>
<evidence type="ECO:0000313" key="2">
    <source>
        <dbReference type="EMBL" id="STL27571.1"/>
    </source>
</evidence>
<name>A0A377ASP4_ECOLX</name>
<keyword evidence="1" id="KW-0812">Transmembrane</keyword>
<sequence>MTQQGDAVAGDLATEKVGIKGYLAFFLTIIFFPVFFPGQTAGGAFLIFPF</sequence>
<feature type="transmembrane region" description="Helical" evidence="1">
    <location>
        <begin position="22"/>
        <end position="48"/>
    </location>
</feature>
<proteinExistence type="predicted"/>
<protein>
    <submittedName>
        <fullName evidence="2">Putative transporter</fullName>
    </submittedName>
</protein>
<reference evidence="2 3" key="1">
    <citation type="submission" date="2018-06" db="EMBL/GenBank/DDBJ databases">
        <authorList>
            <consortium name="Pathogen Informatics"/>
            <person name="Doyle S."/>
        </authorList>
    </citation>
    <scope>NUCLEOTIDE SEQUENCE [LARGE SCALE GENOMIC DNA]</scope>
    <source>
        <strain evidence="2 3">NCTC9962</strain>
    </source>
</reference>
<gene>
    <name evidence="2" type="ORF">NCTC9962_01596</name>
</gene>
<evidence type="ECO:0000256" key="1">
    <source>
        <dbReference type="SAM" id="Phobius"/>
    </source>
</evidence>
<evidence type="ECO:0000313" key="3">
    <source>
        <dbReference type="Proteomes" id="UP000254052"/>
    </source>
</evidence>